<evidence type="ECO:0000256" key="2">
    <source>
        <dbReference type="ARBA" id="ARBA00022448"/>
    </source>
</evidence>
<dbReference type="EMBL" id="GEDV01006305">
    <property type="protein sequence ID" value="JAP82252.1"/>
    <property type="molecule type" value="Transcribed_RNA"/>
</dbReference>
<keyword evidence="2" id="KW-0813">Transport</keyword>
<accession>A0A131YUN6</accession>
<dbReference type="Gene3D" id="3.30.2320.30">
    <property type="entry name" value="ATP synthase, E subunit, C-terminal"/>
    <property type="match status" value="1"/>
</dbReference>
<organism evidence="4">
    <name type="scientific">Rhipicephalus appendiculatus</name>
    <name type="common">Brown ear tick</name>
    <dbReference type="NCBI Taxonomy" id="34631"/>
    <lineage>
        <taxon>Eukaryota</taxon>
        <taxon>Metazoa</taxon>
        <taxon>Ecdysozoa</taxon>
        <taxon>Arthropoda</taxon>
        <taxon>Chelicerata</taxon>
        <taxon>Arachnida</taxon>
        <taxon>Acari</taxon>
        <taxon>Parasitiformes</taxon>
        <taxon>Ixodida</taxon>
        <taxon>Ixodoidea</taxon>
        <taxon>Ixodidae</taxon>
        <taxon>Rhipicephalinae</taxon>
        <taxon>Rhipicephalus</taxon>
        <taxon>Rhipicephalus</taxon>
    </lineage>
</organism>
<dbReference type="AlphaFoldDB" id="A0A131YUN6"/>
<keyword evidence="3" id="KW-0406">Ion transport</keyword>
<dbReference type="Gene3D" id="6.10.250.1620">
    <property type="match status" value="1"/>
</dbReference>
<dbReference type="Pfam" id="PF01991">
    <property type="entry name" value="vATP-synt_E"/>
    <property type="match status" value="1"/>
</dbReference>
<dbReference type="PANTHER" id="PTHR45715">
    <property type="entry name" value="ATPASE H+-TRANSPORTING V1 SUBUNIT E1A-RELATED"/>
    <property type="match status" value="1"/>
</dbReference>
<sequence>MAERSRVAAAPTGDTLQMAAFIEQEADEKVEEINTKAEEEFNVEKMRLVNEQRAKYMVEWNLKQKKSERKRKVDNSTTKSKGRLVVLQAMNDHVARVVNETRKNLVYITGKESRYKPFLERLILQGLYRLLDKDVVLSCRKKDEALVKAAIPVAVKQFRKKTCIQANVVIDTENWLGEQSCGGVELTSLQGRKKVVNTLASRLELIAQHSVPEIRAGLFGLNKNRKYTS</sequence>
<evidence type="ECO:0000256" key="3">
    <source>
        <dbReference type="ARBA" id="ARBA00023065"/>
    </source>
</evidence>
<comment type="similarity">
    <text evidence="1">Belongs to the V-ATPase E subunit family.</text>
</comment>
<reference evidence="4" key="1">
    <citation type="journal article" date="2016" name="Ticks Tick Borne Dis.">
        <title>De novo assembly and annotation of the salivary gland transcriptome of Rhipicephalus appendiculatus male and female ticks during blood feeding.</title>
        <authorList>
            <person name="de Castro M.H."/>
            <person name="de Klerk D."/>
            <person name="Pienaar R."/>
            <person name="Latif A.A."/>
            <person name="Rees D.J."/>
            <person name="Mans B.J."/>
        </authorList>
    </citation>
    <scope>NUCLEOTIDE SEQUENCE</scope>
    <source>
        <tissue evidence="4">Salivary glands</tissue>
    </source>
</reference>
<proteinExistence type="inferred from homology"/>
<name>A0A131YUN6_RHIAP</name>
<dbReference type="GO" id="GO:0046961">
    <property type="term" value="F:proton-transporting ATPase activity, rotational mechanism"/>
    <property type="evidence" value="ECO:0007669"/>
    <property type="project" value="InterPro"/>
</dbReference>
<dbReference type="GO" id="GO:0033178">
    <property type="term" value="C:proton-transporting two-sector ATPase complex, catalytic domain"/>
    <property type="evidence" value="ECO:0007669"/>
    <property type="project" value="InterPro"/>
</dbReference>
<evidence type="ECO:0000313" key="4">
    <source>
        <dbReference type="EMBL" id="JAP82252.1"/>
    </source>
</evidence>
<protein>
    <submittedName>
        <fullName evidence="4">V-type H+-transporting ATPase subunit E</fullName>
    </submittedName>
</protein>
<dbReference type="SUPFAM" id="SSF160527">
    <property type="entry name" value="V-type ATPase subunit E-like"/>
    <property type="match status" value="1"/>
</dbReference>
<dbReference type="InterPro" id="IPR002842">
    <property type="entry name" value="ATPase_V1_Esu"/>
</dbReference>
<evidence type="ECO:0000256" key="1">
    <source>
        <dbReference type="ARBA" id="ARBA00005901"/>
    </source>
</evidence>
<dbReference type="InterPro" id="IPR038495">
    <property type="entry name" value="ATPase_E_C"/>
</dbReference>